<evidence type="ECO:0000313" key="2">
    <source>
        <dbReference type="EMBL" id="MDC4246701.1"/>
    </source>
</evidence>
<dbReference type="GeneID" id="66453525"/>
<reference evidence="3 5" key="1">
    <citation type="submission" date="2017-02" db="EMBL/GenBank/DDBJ databases">
        <title>Clonality and virulence of isolates of VRE in Hematopoietic Stem Cell Transplanted (HSCT) patients.</title>
        <authorList>
            <person name="Marchi A.P."/>
            <person name="Martins R.C."/>
            <person name="Marie S.K."/>
            <person name="Levin A.S."/>
            <person name="Costa S.F."/>
        </authorList>
    </citation>
    <scope>NUCLEOTIDE SEQUENCE [LARGE SCALE GENOMIC DNA]</scope>
    <source>
        <strain evidence="3 5">LIM1759</strain>
    </source>
</reference>
<evidence type="ECO:0000313" key="4">
    <source>
        <dbReference type="EMBL" id="PZM55770.1"/>
    </source>
</evidence>
<evidence type="ECO:0000313" key="1">
    <source>
        <dbReference type="EMBL" id="KAB7577067.1"/>
    </source>
</evidence>
<dbReference type="EMBL" id="MVGJ01000010">
    <property type="protein sequence ID" value="OOL83722.1"/>
    <property type="molecule type" value="Genomic_DNA"/>
</dbReference>
<comment type="caution">
    <text evidence="3">The sequence shown here is derived from an EMBL/GenBank/DDBJ whole genome shotgun (WGS) entry which is preliminary data.</text>
</comment>
<evidence type="ECO:0000313" key="6">
    <source>
        <dbReference type="Proteomes" id="UP000249070"/>
    </source>
</evidence>
<sequence>MKKAVIICALGIGFVGGNAMSSEVEANSVHGEIYYKSLKPGEIHFDAKGNIIKSNLPVDREISRTAINHSSGRWVYYSDTTCTRKTGHSNHYSRVYNRHGAKAKVGNSIRSANATKGVWAYASATGNRTDTFSCWYNPTGWY</sequence>
<dbReference type="Proteomes" id="UP001141166">
    <property type="component" value="Unassembled WGS sequence"/>
</dbReference>
<reference evidence="1 7" key="3">
    <citation type="submission" date="2019-10" db="EMBL/GenBank/DDBJ databases">
        <title>Evolutionary dynamics of vancomycin-resistant Enterococcus faecium during gastrointestinal tract colonization and bloodstream infection in immunocompromised pediatric patients.</title>
        <authorList>
            <person name="Chilambi G.S."/>
            <person name="Nordstrom H.R."/>
            <person name="Evans D.R."/>
            <person name="Ferrolino J."/>
            <person name="Hayden R.T."/>
            <person name="Maron G.M."/>
            <person name="Vo A.N."/>
            <person name="Gilmore M.S."/>
            <person name="Wolf J."/>
            <person name="Rosch J.W."/>
            <person name="Van Tyne D."/>
        </authorList>
    </citation>
    <scope>NUCLEOTIDE SEQUENCE [LARGE SCALE GENOMIC DNA]</scope>
    <source>
        <strain evidence="1 7">VRECG27</strain>
    </source>
</reference>
<proteinExistence type="predicted"/>
<dbReference type="STRING" id="1352.AL014_09410"/>
<name>A0A1A6Z463_ENTFC</name>
<dbReference type="Proteomes" id="UP000249070">
    <property type="component" value="Unassembled WGS sequence"/>
</dbReference>
<dbReference type="EMBL" id="WEFP01000001">
    <property type="protein sequence ID" value="KAB7577067.1"/>
    <property type="molecule type" value="Genomic_DNA"/>
</dbReference>
<gene>
    <name evidence="3" type="ORF">B1P95_01990</name>
    <name evidence="4" type="ORF">DKP91_07530</name>
    <name evidence="1" type="ORF">GBM73_06935</name>
    <name evidence="2" type="ORF">M3X98_01315</name>
</gene>
<protein>
    <recommendedName>
        <fullName evidence="8">Bacteriocin</fullName>
    </recommendedName>
</protein>
<dbReference type="AlphaFoldDB" id="A0A1A6Z463"/>
<dbReference type="RefSeq" id="WP_002288545.1">
    <property type="nucleotide sequence ID" value="NZ_AP022341.1"/>
</dbReference>
<evidence type="ECO:0000313" key="7">
    <source>
        <dbReference type="Proteomes" id="UP000469871"/>
    </source>
</evidence>
<organism evidence="3 5">
    <name type="scientific">Enterococcus faecium</name>
    <name type="common">Streptococcus faecium</name>
    <dbReference type="NCBI Taxonomy" id="1352"/>
    <lineage>
        <taxon>Bacteria</taxon>
        <taxon>Bacillati</taxon>
        <taxon>Bacillota</taxon>
        <taxon>Bacilli</taxon>
        <taxon>Lactobacillales</taxon>
        <taxon>Enterococcaceae</taxon>
        <taxon>Enterococcus</taxon>
    </lineage>
</organism>
<dbReference type="EMBL" id="JAMWMK010000002">
    <property type="protein sequence ID" value="MDC4246701.1"/>
    <property type="molecule type" value="Genomic_DNA"/>
</dbReference>
<evidence type="ECO:0008006" key="8">
    <source>
        <dbReference type="Google" id="ProtNLM"/>
    </source>
</evidence>
<reference evidence="4 6" key="2">
    <citation type="submission" date="2018-05" db="EMBL/GenBank/DDBJ databases">
        <title>Vancomycin-resistant Enterococcus faecium strain from Chelyabinsk, Russia.</title>
        <authorList>
            <person name="Gostev V."/>
            <person name="Goncharov A."/>
            <person name="Kolodzhieva V."/>
            <person name="Suvorov A."/>
            <person name="Sidorenko S."/>
            <person name="Zueva L."/>
        </authorList>
    </citation>
    <scope>NUCLEOTIDE SEQUENCE [LARGE SCALE GENOMIC DNA]</scope>
    <source>
        <strain evidence="4 6">20</strain>
    </source>
</reference>
<evidence type="ECO:0000313" key="3">
    <source>
        <dbReference type="EMBL" id="OOL83722.1"/>
    </source>
</evidence>
<dbReference type="Proteomes" id="UP000469871">
    <property type="component" value="Unassembled WGS sequence"/>
</dbReference>
<evidence type="ECO:0000313" key="5">
    <source>
        <dbReference type="Proteomes" id="UP000191171"/>
    </source>
</evidence>
<accession>A0A1A6Z463</accession>
<dbReference type="EMBL" id="QHGU01000030">
    <property type="protein sequence ID" value="PZM55770.1"/>
    <property type="molecule type" value="Genomic_DNA"/>
</dbReference>
<reference evidence="2" key="4">
    <citation type="submission" date="2022-05" db="EMBL/GenBank/DDBJ databases">
        <title>Draft genome sequences of Clostridium perfringens strains isolated from Peru.</title>
        <authorList>
            <person name="Hurtado R."/>
            <person name="Lima L."/>
            <person name="Sousa T."/>
            <person name="Jaiswal A.K."/>
            <person name="Tiwari S."/>
            <person name="Maturrano L."/>
            <person name="Brenig B."/>
            <person name="Azevedo V."/>
        </authorList>
    </citation>
    <scope>NUCLEOTIDE SEQUENCE</scope>
    <source>
        <strain evidence="2">CP4</strain>
    </source>
</reference>
<dbReference type="Proteomes" id="UP000191171">
    <property type="component" value="Unassembled WGS sequence"/>
</dbReference>